<accession>A0A2U1JSY3</accession>
<dbReference type="Gene3D" id="1.20.5.300">
    <property type="match status" value="1"/>
</dbReference>
<comment type="caution">
    <text evidence="2">The sequence shown here is derived from an EMBL/GenBank/DDBJ whole genome shotgun (WGS) entry which is preliminary data.</text>
</comment>
<evidence type="ECO:0000313" key="2">
    <source>
        <dbReference type="EMBL" id="PWA08054.1"/>
    </source>
</evidence>
<protein>
    <recommendedName>
        <fullName evidence="4">DUF1640 domain-containing protein</fullName>
    </recommendedName>
</protein>
<dbReference type="EMBL" id="QCZG01000042">
    <property type="protein sequence ID" value="PWA08054.1"/>
    <property type="molecule type" value="Genomic_DNA"/>
</dbReference>
<dbReference type="SUPFAM" id="SSF58100">
    <property type="entry name" value="Bacterial hemolysins"/>
    <property type="match status" value="1"/>
</dbReference>
<evidence type="ECO:0000313" key="3">
    <source>
        <dbReference type="Proteomes" id="UP000245998"/>
    </source>
</evidence>
<evidence type="ECO:0000256" key="1">
    <source>
        <dbReference type="SAM" id="Coils"/>
    </source>
</evidence>
<reference evidence="2 3" key="1">
    <citation type="submission" date="2018-04" db="EMBL/GenBank/DDBJ databases">
        <title>Camelliibacillus theae gen. nov., sp. nov., isolated from Pu'er tea.</title>
        <authorList>
            <person name="Niu L."/>
        </authorList>
    </citation>
    <scope>NUCLEOTIDE SEQUENCE [LARGE SCALE GENOMIC DNA]</scope>
    <source>
        <strain evidence="2 3">T8</strain>
    </source>
</reference>
<keyword evidence="3" id="KW-1185">Reference proteome</keyword>
<keyword evidence="1" id="KW-0175">Coiled coil</keyword>
<dbReference type="AlphaFoldDB" id="A0A2U1JSY3"/>
<dbReference type="OrthoDB" id="2963161at2"/>
<sequence length="128" mass="15053">MEELLKQLMSQMNERFDKIDTEMNQIKEEMNGQRGEIKELREEMSGLCGEIKELREETRGLGVAIKELREDMANNQTENRSYFQRLETKLEDQQQTFEVVSDELRSINWVCVKSCVSNIRQSSQGKKT</sequence>
<evidence type="ECO:0008006" key="4">
    <source>
        <dbReference type="Google" id="ProtNLM"/>
    </source>
</evidence>
<name>A0A2U1JSY3_9BACI</name>
<proteinExistence type="predicted"/>
<gene>
    <name evidence="2" type="ORF">DCC39_15685</name>
</gene>
<organism evidence="2 3">
    <name type="scientific">Pueribacillus theae</name>
    <dbReference type="NCBI Taxonomy" id="2171751"/>
    <lineage>
        <taxon>Bacteria</taxon>
        <taxon>Bacillati</taxon>
        <taxon>Bacillota</taxon>
        <taxon>Bacilli</taxon>
        <taxon>Bacillales</taxon>
        <taxon>Bacillaceae</taxon>
        <taxon>Pueribacillus</taxon>
    </lineage>
</organism>
<feature type="coiled-coil region" evidence="1">
    <location>
        <begin position="9"/>
        <end position="103"/>
    </location>
</feature>
<dbReference type="Proteomes" id="UP000245998">
    <property type="component" value="Unassembled WGS sequence"/>
</dbReference>
<dbReference type="RefSeq" id="WP_116555845.1">
    <property type="nucleotide sequence ID" value="NZ_QCZG01000042.1"/>
</dbReference>